<feature type="compositionally biased region" description="Basic and acidic residues" evidence="1">
    <location>
        <begin position="80"/>
        <end position="111"/>
    </location>
</feature>
<reference evidence="2" key="1">
    <citation type="submission" date="2020-10" db="EMBL/GenBank/DDBJ databases">
        <authorList>
            <person name="Han B."/>
            <person name="Lu T."/>
            <person name="Zhao Q."/>
            <person name="Huang X."/>
            <person name="Zhao Y."/>
        </authorList>
    </citation>
    <scope>NUCLEOTIDE SEQUENCE</scope>
</reference>
<feature type="region of interest" description="Disordered" evidence="1">
    <location>
        <begin position="138"/>
        <end position="183"/>
    </location>
</feature>
<evidence type="ECO:0000313" key="3">
    <source>
        <dbReference type="EMBL" id="CAD6231161.1"/>
    </source>
</evidence>
<feature type="compositionally biased region" description="Low complexity" evidence="1">
    <location>
        <begin position="198"/>
        <end position="221"/>
    </location>
</feature>
<keyword evidence="4" id="KW-1185">Reference proteome</keyword>
<dbReference type="Proteomes" id="UP000604825">
    <property type="component" value="Unassembled WGS sequence"/>
</dbReference>
<evidence type="ECO:0000256" key="1">
    <source>
        <dbReference type="SAM" id="MobiDB-lite"/>
    </source>
</evidence>
<dbReference type="AlphaFoldDB" id="A0A811NU72"/>
<accession>A0A811NU72</accession>
<name>A0A811NU72_9POAL</name>
<feature type="region of interest" description="Disordered" evidence="1">
    <location>
        <begin position="79"/>
        <end position="114"/>
    </location>
</feature>
<gene>
    <name evidence="2" type="ORF">NCGR_LOCUS21272</name>
    <name evidence="3" type="ORF">NCGR_LOCUS21276</name>
</gene>
<feature type="region of interest" description="Disordered" evidence="1">
    <location>
        <begin position="198"/>
        <end position="241"/>
    </location>
</feature>
<evidence type="ECO:0000313" key="2">
    <source>
        <dbReference type="EMBL" id="CAD6231157.1"/>
    </source>
</evidence>
<protein>
    <submittedName>
        <fullName evidence="2">Uncharacterized protein</fullName>
    </submittedName>
</protein>
<feature type="region of interest" description="Disordered" evidence="1">
    <location>
        <begin position="1"/>
        <end position="36"/>
    </location>
</feature>
<organism evidence="2 4">
    <name type="scientific">Miscanthus lutarioriparius</name>
    <dbReference type="NCBI Taxonomy" id="422564"/>
    <lineage>
        <taxon>Eukaryota</taxon>
        <taxon>Viridiplantae</taxon>
        <taxon>Streptophyta</taxon>
        <taxon>Embryophyta</taxon>
        <taxon>Tracheophyta</taxon>
        <taxon>Spermatophyta</taxon>
        <taxon>Magnoliopsida</taxon>
        <taxon>Liliopsida</taxon>
        <taxon>Poales</taxon>
        <taxon>Poaceae</taxon>
        <taxon>PACMAD clade</taxon>
        <taxon>Panicoideae</taxon>
        <taxon>Andropogonodae</taxon>
        <taxon>Andropogoneae</taxon>
        <taxon>Saccharinae</taxon>
        <taxon>Miscanthus</taxon>
    </lineage>
</organism>
<proteinExistence type="predicted"/>
<comment type="caution">
    <text evidence="2">The sequence shown here is derived from an EMBL/GenBank/DDBJ whole genome shotgun (WGS) entry which is preliminary data.</text>
</comment>
<evidence type="ECO:0000313" key="4">
    <source>
        <dbReference type="Proteomes" id="UP000604825"/>
    </source>
</evidence>
<dbReference type="OrthoDB" id="681260at2759"/>
<feature type="compositionally biased region" description="Basic and acidic residues" evidence="1">
    <location>
        <begin position="10"/>
        <end position="36"/>
    </location>
</feature>
<dbReference type="EMBL" id="CAJGYO010000005">
    <property type="protein sequence ID" value="CAD6231157.1"/>
    <property type="molecule type" value="Genomic_DNA"/>
</dbReference>
<dbReference type="EMBL" id="CAJGYO010000005">
    <property type="protein sequence ID" value="CAD6231161.1"/>
    <property type="molecule type" value="Genomic_DNA"/>
</dbReference>
<feature type="compositionally biased region" description="Basic and acidic residues" evidence="1">
    <location>
        <begin position="223"/>
        <end position="241"/>
    </location>
</feature>
<sequence>MFFQRKNSKKVKDSEGSQKKGKDGRRGKNDLFDRAKGGLDALAGSLQSAKNDAETATEKLQGDVKSGIETILHKGSGLLEKAKEELGSHSDASRSKELEQGSEEQGNKDMDAFSAVMDKVKSHPEVVEKVKDEVKSLADALHLRRHGSKDKEPESEEKAEEGEAAQSVDEGASADKTEESNLLEQAVEEIQAVTAALQQTAPAAEAETEIPVETAAAAETSAEGDKPEETNRGEVEKDDPKKRLDFAGFFAMLFERFCSPGNKKKD</sequence>
<feature type="compositionally biased region" description="Acidic residues" evidence="1">
    <location>
        <begin position="153"/>
        <end position="163"/>
    </location>
</feature>